<keyword evidence="2" id="KW-0808">Transferase</keyword>
<feature type="domain" description="Sulfotransferase" evidence="3">
    <location>
        <begin position="3"/>
        <end position="192"/>
    </location>
</feature>
<sequence>MCKNLSRPRLIKSHADIKFLPKQLWTKNPKIMFVVRDPRDAFVSLYHHNKFFFGKTVEESIESFIQDKLKYGNFWPMVLSFYALRHRSNIIFFSYEEMKRNLELVVLKVAKFIGRDYDEGQIRELLEHLDFNSMKSNVVCSHRLDLEEVRKKKNIQKDDIDENACFYRKGKVGSYKDELSEEILNKIDKWQKNFLDCEGIYLEDILWSNGHVEHSEEK</sequence>
<dbReference type="GO" id="GO:0008146">
    <property type="term" value="F:sulfotransferase activity"/>
    <property type="evidence" value="ECO:0007669"/>
    <property type="project" value="InterPro"/>
</dbReference>
<proteinExistence type="inferred from homology"/>
<dbReference type="EnsemblMetazoa" id="MESCA004822-RA">
    <property type="protein sequence ID" value="MESCA004822-PA"/>
    <property type="gene ID" value="MESCA004822"/>
</dbReference>
<dbReference type="STRING" id="36166.T1GMP4"/>
<dbReference type="HOGENOM" id="CLU_027239_1_1_1"/>
<evidence type="ECO:0000256" key="2">
    <source>
        <dbReference type="ARBA" id="ARBA00022679"/>
    </source>
</evidence>
<evidence type="ECO:0000313" key="4">
    <source>
        <dbReference type="EnsemblMetazoa" id="MESCA004822-PA"/>
    </source>
</evidence>
<evidence type="ECO:0000313" key="5">
    <source>
        <dbReference type="Proteomes" id="UP000015102"/>
    </source>
</evidence>
<dbReference type="SUPFAM" id="SSF52540">
    <property type="entry name" value="P-loop containing nucleoside triphosphate hydrolases"/>
    <property type="match status" value="1"/>
</dbReference>
<evidence type="ECO:0000259" key="3">
    <source>
        <dbReference type="Pfam" id="PF00685"/>
    </source>
</evidence>
<dbReference type="Gene3D" id="3.40.50.300">
    <property type="entry name" value="P-loop containing nucleotide triphosphate hydrolases"/>
    <property type="match status" value="1"/>
</dbReference>
<reference evidence="4" key="2">
    <citation type="submission" date="2015-06" db="UniProtKB">
        <authorList>
            <consortium name="EnsemblMetazoa"/>
        </authorList>
    </citation>
    <scope>IDENTIFICATION</scope>
</reference>
<dbReference type="AlphaFoldDB" id="T1GMP4"/>
<dbReference type="InterPro" id="IPR027417">
    <property type="entry name" value="P-loop_NTPase"/>
</dbReference>
<dbReference type="InterPro" id="IPR000863">
    <property type="entry name" value="Sulfotransferase_dom"/>
</dbReference>
<accession>T1GMP4</accession>
<reference evidence="5" key="1">
    <citation type="submission" date="2013-02" db="EMBL/GenBank/DDBJ databases">
        <authorList>
            <person name="Hughes D."/>
        </authorList>
    </citation>
    <scope>NUCLEOTIDE SEQUENCE</scope>
    <source>
        <strain>Durham</strain>
        <strain evidence="5">NC isolate 2 -- Noor lab</strain>
    </source>
</reference>
<dbReference type="Proteomes" id="UP000015102">
    <property type="component" value="Unassembled WGS sequence"/>
</dbReference>
<evidence type="ECO:0000256" key="1">
    <source>
        <dbReference type="ARBA" id="ARBA00005771"/>
    </source>
</evidence>
<comment type="similarity">
    <text evidence="1">Belongs to the sulfotransferase 1 family.</text>
</comment>
<organism evidence="4 5">
    <name type="scientific">Megaselia scalaris</name>
    <name type="common">Humpbacked fly</name>
    <name type="synonym">Phora scalaris</name>
    <dbReference type="NCBI Taxonomy" id="36166"/>
    <lineage>
        <taxon>Eukaryota</taxon>
        <taxon>Metazoa</taxon>
        <taxon>Ecdysozoa</taxon>
        <taxon>Arthropoda</taxon>
        <taxon>Hexapoda</taxon>
        <taxon>Insecta</taxon>
        <taxon>Pterygota</taxon>
        <taxon>Neoptera</taxon>
        <taxon>Endopterygota</taxon>
        <taxon>Diptera</taxon>
        <taxon>Brachycera</taxon>
        <taxon>Muscomorpha</taxon>
        <taxon>Platypezoidea</taxon>
        <taxon>Phoridae</taxon>
        <taxon>Megaseliini</taxon>
        <taxon>Megaselia</taxon>
    </lineage>
</organism>
<dbReference type="EMBL" id="CAQQ02131580">
    <property type="status" value="NOT_ANNOTATED_CDS"/>
    <property type="molecule type" value="Genomic_DNA"/>
</dbReference>
<dbReference type="PANTHER" id="PTHR11783">
    <property type="entry name" value="SULFOTRANSFERASE SULT"/>
    <property type="match status" value="1"/>
</dbReference>
<name>T1GMP4_MEGSC</name>
<keyword evidence="5" id="KW-1185">Reference proteome</keyword>
<protein>
    <recommendedName>
        <fullName evidence="3">Sulfotransferase domain-containing protein</fullName>
    </recommendedName>
</protein>
<dbReference type="Pfam" id="PF00685">
    <property type="entry name" value="Sulfotransfer_1"/>
    <property type="match status" value="1"/>
</dbReference>
<dbReference type="OMA" id="XHASNIL"/>